<evidence type="ECO:0000256" key="4">
    <source>
        <dbReference type="SAM" id="MobiDB-lite"/>
    </source>
</evidence>
<accession>F2ASU5</accession>
<name>F2ASU5_RHOBT</name>
<dbReference type="SUPFAM" id="SSF52540">
    <property type="entry name" value="P-loop containing nucleoside triphosphate hydrolases"/>
    <property type="match status" value="1"/>
</dbReference>
<dbReference type="Pfam" id="PF00005">
    <property type="entry name" value="ABC_tran"/>
    <property type="match status" value="1"/>
</dbReference>
<gene>
    <name evidence="6" type="ORF">RBWH47_00644</name>
</gene>
<evidence type="ECO:0000259" key="5">
    <source>
        <dbReference type="PROSITE" id="PS50893"/>
    </source>
</evidence>
<evidence type="ECO:0000313" key="7">
    <source>
        <dbReference type="Proteomes" id="UP000006222"/>
    </source>
</evidence>
<evidence type="ECO:0000313" key="6">
    <source>
        <dbReference type="EMBL" id="EGF27238.1"/>
    </source>
</evidence>
<dbReference type="PATRIC" id="fig|991778.3.peg.2961"/>
<dbReference type="PANTHER" id="PTHR43023:SF6">
    <property type="entry name" value="INTERMEMBRANE PHOSPHOLIPID TRANSPORT SYSTEM ATP-BINDING PROTEIN MLAF"/>
    <property type="match status" value="1"/>
</dbReference>
<protein>
    <submittedName>
        <fullName evidence="6">ABC transporter, ATP-binding protein</fullName>
    </submittedName>
</protein>
<evidence type="ECO:0000256" key="2">
    <source>
        <dbReference type="ARBA" id="ARBA00022741"/>
    </source>
</evidence>
<dbReference type="RefSeq" id="WP_007326706.1">
    <property type="nucleotide sequence ID" value="NZ_AFAR01000154.1"/>
</dbReference>
<evidence type="ECO:0000256" key="1">
    <source>
        <dbReference type="ARBA" id="ARBA00022448"/>
    </source>
</evidence>
<dbReference type="PANTHER" id="PTHR43023">
    <property type="entry name" value="PROTEIN TRIGALACTOSYLDIACYLGLYCEROL 3, CHLOROPLASTIC"/>
    <property type="match status" value="1"/>
</dbReference>
<keyword evidence="2" id="KW-0547">Nucleotide-binding</keyword>
<dbReference type="GO" id="GO:0005524">
    <property type="term" value="F:ATP binding"/>
    <property type="evidence" value="ECO:0007669"/>
    <property type="project" value="UniProtKB-KW"/>
</dbReference>
<reference evidence="6 7" key="1">
    <citation type="journal article" date="2013" name="Mar. Genomics">
        <title>Expression of sulfatases in Rhodopirellula baltica and the diversity of sulfatases in the genus Rhodopirellula.</title>
        <authorList>
            <person name="Wegner C.E."/>
            <person name="Richter-Heitmann T."/>
            <person name="Klindworth A."/>
            <person name="Klockow C."/>
            <person name="Richter M."/>
            <person name="Achstetter T."/>
            <person name="Glockner F.O."/>
            <person name="Harder J."/>
        </authorList>
    </citation>
    <scope>NUCLEOTIDE SEQUENCE [LARGE SCALE GENOMIC DNA]</scope>
    <source>
        <strain evidence="6 7">WH47</strain>
    </source>
</reference>
<dbReference type="CDD" id="cd03261">
    <property type="entry name" value="ABC_Org_Solvent_Resistant"/>
    <property type="match status" value="1"/>
</dbReference>
<dbReference type="SMART" id="SM00382">
    <property type="entry name" value="AAA"/>
    <property type="match status" value="1"/>
</dbReference>
<comment type="caution">
    <text evidence="6">The sequence shown here is derived from an EMBL/GenBank/DDBJ whole genome shotgun (WGS) entry which is preliminary data.</text>
</comment>
<dbReference type="EMBL" id="AFAR01000154">
    <property type="protein sequence ID" value="EGF27238.1"/>
    <property type="molecule type" value="Genomic_DNA"/>
</dbReference>
<dbReference type="InterPro" id="IPR003593">
    <property type="entry name" value="AAA+_ATPase"/>
</dbReference>
<feature type="region of interest" description="Disordered" evidence="4">
    <location>
        <begin position="1"/>
        <end position="23"/>
    </location>
</feature>
<dbReference type="InterPro" id="IPR027417">
    <property type="entry name" value="P-loop_NTPase"/>
</dbReference>
<sequence>MSDSNPPIDPFEQDSSEPRAEESAVAVAERPLVEVENLEVTFDGQTVLKDIDCQIERGQTVAVIGESGCGKTVFMKTIVALVQPTVGRVKFDGQDLSGLSPAELAVVRRRFGFVFQHAALFDSMNIFDNVAFPIRQNEEGVDEAEINDRVRQHIGEVGLPEEVIYKRPAELSGGMQKRVGLARALVLRPELVVYDEPTTGLDPIMSDVINELILNTRRIYPVTSIVVTHDMHTARKVADRVMMFYPRRRLEPDQSQVLFDAPPSQLEHAEDRRVRQFVRGEAGDRIREMSQGMG</sequence>
<dbReference type="InterPro" id="IPR017871">
    <property type="entry name" value="ABC_transporter-like_CS"/>
</dbReference>
<dbReference type="AlphaFoldDB" id="F2ASU5"/>
<organism evidence="6 7">
    <name type="scientific">Rhodopirellula baltica WH47</name>
    <dbReference type="NCBI Taxonomy" id="991778"/>
    <lineage>
        <taxon>Bacteria</taxon>
        <taxon>Pseudomonadati</taxon>
        <taxon>Planctomycetota</taxon>
        <taxon>Planctomycetia</taxon>
        <taxon>Pirellulales</taxon>
        <taxon>Pirellulaceae</taxon>
        <taxon>Rhodopirellula</taxon>
    </lineage>
</organism>
<dbReference type="PROSITE" id="PS50893">
    <property type="entry name" value="ABC_TRANSPORTER_2"/>
    <property type="match status" value="1"/>
</dbReference>
<feature type="domain" description="ABC transporter" evidence="5">
    <location>
        <begin position="33"/>
        <end position="271"/>
    </location>
</feature>
<dbReference type="PROSITE" id="PS00211">
    <property type="entry name" value="ABC_TRANSPORTER_1"/>
    <property type="match status" value="1"/>
</dbReference>
<dbReference type="Proteomes" id="UP000006222">
    <property type="component" value="Unassembled WGS sequence"/>
</dbReference>
<dbReference type="Gene3D" id="3.40.50.300">
    <property type="entry name" value="P-loop containing nucleotide triphosphate hydrolases"/>
    <property type="match status" value="1"/>
</dbReference>
<dbReference type="InterPro" id="IPR003439">
    <property type="entry name" value="ABC_transporter-like_ATP-bd"/>
</dbReference>
<keyword evidence="1" id="KW-0813">Transport</keyword>
<keyword evidence="3 6" id="KW-0067">ATP-binding</keyword>
<evidence type="ECO:0000256" key="3">
    <source>
        <dbReference type="ARBA" id="ARBA00022840"/>
    </source>
</evidence>
<proteinExistence type="predicted"/>
<dbReference type="GO" id="GO:0016887">
    <property type="term" value="F:ATP hydrolysis activity"/>
    <property type="evidence" value="ECO:0007669"/>
    <property type="project" value="InterPro"/>
</dbReference>